<dbReference type="Gramene" id="Psat07G0088300-T1">
    <property type="protein sequence ID" value="KAI5383683.1"/>
    <property type="gene ID" value="KIW84_070883"/>
</dbReference>
<proteinExistence type="predicted"/>
<feature type="region of interest" description="Disordered" evidence="1">
    <location>
        <begin position="59"/>
        <end position="97"/>
    </location>
</feature>
<reference evidence="2 4" key="1">
    <citation type="journal article" date="2022" name="Nat. Genet.">
        <title>Improved pea reference genome and pan-genome highlight genomic features and evolutionary characteristics.</title>
        <authorList>
            <person name="Yang T."/>
            <person name="Liu R."/>
            <person name="Luo Y."/>
            <person name="Hu S."/>
            <person name="Wang D."/>
            <person name="Wang C."/>
            <person name="Pandey M.K."/>
            <person name="Ge S."/>
            <person name="Xu Q."/>
            <person name="Li N."/>
            <person name="Li G."/>
            <person name="Huang Y."/>
            <person name="Saxena R.K."/>
            <person name="Ji Y."/>
            <person name="Li M."/>
            <person name="Yan X."/>
            <person name="He Y."/>
            <person name="Liu Y."/>
            <person name="Wang X."/>
            <person name="Xiang C."/>
            <person name="Varshney R.K."/>
            <person name="Ding H."/>
            <person name="Gao S."/>
            <person name="Zong X."/>
        </authorList>
    </citation>
    <scope>NUCLEOTIDE SEQUENCE [LARGE SCALE GENOMIC DNA]</scope>
    <source>
        <strain evidence="2 4">cv. Zhongwan 6</strain>
    </source>
</reference>
<gene>
    <name evidence="2" type="ORF">KIW84_070877</name>
    <name evidence="3" type="ORF">KIW84_070883</name>
</gene>
<comment type="caution">
    <text evidence="2">The sequence shown here is derived from an EMBL/GenBank/DDBJ whole genome shotgun (WGS) entry which is preliminary data.</text>
</comment>
<dbReference type="Proteomes" id="UP001058974">
    <property type="component" value="Chromosome 7"/>
</dbReference>
<protein>
    <submittedName>
        <fullName evidence="2">Uncharacterized protein</fullName>
    </submittedName>
</protein>
<dbReference type="EMBL" id="JAMSHJ010000007">
    <property type="protein sequence ID" value="KAI5383683.1"/>
    <property type="molecule type" value="Genomic_DNA"/>
</dbReference>
<feature type="compositionally biased region" description="Basic and acidic residues" evidence="1">
    <location>
        <begin position="65"/>
        <end position="76"/>
    </location>
</feature>
<dbReference type="AlphaFoldDB" id="A0A9D4VGU9"/>
<evidence type="ECO:0000313" key="3">
    <source>
        <dbReference type="EMBL" id="KAI5383683.1"/>
    </source>
</evidence>
<evidence type="ECO:0000256" key="1">
    <source>
        <dbReference type="SAM" id="MobiDB-lite"/>
    </source>
</evidence>
<evidence type="ECO:0000313" key="4">
    <source>
        <dbReference type="Proteomes" id="UP001058974"/>
    </source>
</evidence>
<dbReference type="Gramene" id="Psat07G0087700-T3">
    <property type="protein sequence ID" value="KAI5383670.1"/>
    <property type="gene ID" value="KIW84_070877"/>
</dbReference>
<evidence type="ECO:0000313" key="2">
    <source>
        <dbReference type="EMBL" id="KAI5383669.1"/>
    </source>
</evidence>
<dbReference type="EMBL" id="JAMSHJ010000007">
    <property type="protein sequence ID" value="KAI5383669.1"/>
    <property type="molecule type" value="Genomic_DNA"/>
</dbReference>
<accession>A0A9D4VGU9</accession>
<keyword evidence="4" id="KW-1185">Reference proteome</keyword>
<dbReference type="Gramene" id="Psat07G0087700-T2">
    <property type="protein sequence ID" value="KAI5383669.1"/>
    <property type="gene ID" value="KIW84_070877"/>
</dbReference>
<name>A0A9D4VGU9_PEA</name>
<organism evidence="2 4">
    <name type="scientific">Pisum sativum</name>
    <name type="common">Garden pea</name>
    <name type="synonym">Lathyrus oleraceus</name>
    <dbReference type="NCBI Taxonomy" id="3888"/>
    <lineage>
        <taxon>Eukaryota</taxon>
        <taxon>Viridiplantae</taxon>
        <taxon>Streptophyta</taxon>
        <taxon>Embryophyta</taxon>
        <taxon>Tracheophyta</taxon>
        <taxon>Spermatophyta</taxon>
        <taxon>Magnoliopsida</taxon>
        <taxon>eudicotyledons</taxon>
        <taxon>Gunneridae</taxon>
        <taxon>Pentapetalae</taxon>
        <taxon>rosids</taxon>
        <taxon>fabids</taxon>
        <taxon>Fabales</taxon>
        <taxon>Fabaceae</taxon>
        <taxon>Papilionoideae</taxon>
        <taxon>50 kb inversion clade</taxon>
        <taxon>NPAAA clade</taxon>
        <taxon>Hologalegina</taxon>
        <taxon>IRL clade</taxon>
        <taxon>Fabeae</taxon>
        <taxon>Lathyrus</taxon>
    </lineage>
</organism>
<dbReference type="EMBL" id="JAMSHJ010000007">
    <property type="protein sequence ID" value="KAI5383670.1"/>
    <property type="molecule type" value="Genomic_DNA"/>
</dbReference>
<sequence length="131" mass="13749">MDFHPSILLRVSDTNFTSETVNEKLESVANTKNGDGIGLSPLEEAVGEGRGVGCVDGVGTAGENDEGRVEFGDGLERGGAVEAEGENGEASDSTSDEVSVLGTEVEDENEVGFDAFGIHCHGCWRFMPLLL</sequence>